<dbReference type="Proteomes" id="UP000660047">
    <property type="component" value="Unassembled WGS sequence"/>
</dbReference>
<protein>
    <recommendedName>
        <fullName evidence="5">Rqc2 homolog RqcH</fullName>
        <shortName evidence="5">RqcH</shortName>
    </recommendedName>
</protein>
<keyword evidence="1 5" id="KW-0820">tRNA-binding</keyword>
<evidence type="ECO:0000313" key="7">
    <source>
        <dbReference type="EMBL" id="GFO94510.1"/>
    </source>
</evidence>
<dbReference type="Gene3D" id="2.30.310.10">
    <property type="entry name" value="ibrinogen binding protein from staphylococcus aureus domain"/>
    <property type="match status" value="1"/>
</dbReference>
<dbReference type="HAMAP" id="MF_00844_B">
    <property type="entry name" value="RqcH_B"/>
    <property type="match status" value="1"/>
</dbReference>
<evidence type="ECO:0000256" key="2">
    <source>
        <dbReference type="ARBA" id="ARBA00022730"/>
    </source>
</evidence>
<dbReference type="FunFam" id="2.30.310.10:FF:000004">
    <property type="entry name" value="Fibronectin-binding protein A"/>
    <property type="match status" value="1"/>
</dbReference>
<dbReference type="EMBL" id="BLYL01000008">
    <property type="protein sequence ID" value="GFO94510.1"/>
    <property type="molecule type" value="Genomic_DNA"/>
</dbReference>
<comment type="caution">
    <text evidence="7">The sequence shown here is derived from an EMBL/GenBank/DDBJ whole genome shotgun (WGS) entry which is preliminary data.</text>
</comment>
<organism evidence="7 8">
    <name type="scientific">Coprococcus eutactus</name>
    <dbReference type="NCBI Taxonomy" id="33043"/>
    <lineage>
        <taxon>Bacteria</taxon>
        <taxon>Bacillati</taxon>
        <taxon>Bacillota</taxon>
        <taxon>Clostridia</taxon>
        <taxon>Lachnospirales</taxon>
        <taxon>Lachnospiraceae</taxon>
        <taxon>Coprococcus</taxon>
    </lineage>
</organism>
<comment type="subunit">
    <text evidence="5">Associates with stalled 50S ribosomal subunits. Binds to RqcP.</text>
</comment>
<dbReference type="AlphaFoldDB" id="A0AAI9K4F3"/>
<dbReference type="Pfam" id="PF05833">
    <property type="entry name" value="NFACT_N"/>
    <property type="match status" value="1"/>
</dbReference>
<dbReference type="InterPro" id="IPR051608">
    <property type="entry name" value="RQC_Subunit_NEMF"/>
</dbReference>
<dbReference type="GO" id="GO:1990112">
    <property type="term" value="C:RQC complex"/>
    <property type="evidence" value="ECO:0007669"/>
    <property type="project" value="TreeGrafter"/>
</dbReference>
<evidence type="ECO:0000256" key="1">
    <source>
        <dbReference type="ARBA" id="ARBA00022555"/>
    </source>
</evidence>
<dbReference type="RefSeq" id="WP_055224234.1">
    <property type="nucleotide sequence ID" value="NZ_BLYL01000008.1"/>
</dbReference>
<dbReference type="GO" id="GO:0000049">
    <property type="term" value="F:tRNA binding"/>
    <property type="evidence" value="ECO:0007669"/>
    <property type="project" value="UniProtKB-UniRule"/>
</dbReference>
<proteinExistence type="inferred from homology"/>
<dbReference type="SUPFAM" id="SSF46946">
    <property type="entry name" value="S13-like H2TH domain"/>
    <property type="match status" value="1"/>
</dbReference>
<gene>
    <name evidence="7" type="primary">fbpA</name>
    <name evidence="5" type="synonym">rqcH</name>
    <name evidence="7" type="ORF">COEU31_15560</name>
</gene>
<reference evidence="7" key="1">
    <citation type="submission" date="2020-06" db="EMBL/GenBank/DDBJ databases">
        <title>Characterization of fructooligosaccharide metabolism and fructooligosaccharide-degrading enzymes in human commensal butyrate producers.</title>
        <authorList>
            <person name="Tanno H."/>
            <person name="Fujii T."/>
            <person name="Hirano K."/>
            <person name="Maeno S."/>
            <person name="Tonozuka T."/>
            <person name="Sakamoto M."/>
            <person name="Ohkuma M."/>
            <person name="Tochio T."/>
            <person name="Endo A."/>
        </authorList>
    </citation>
    <scope>NUCLEOTIDE SEQUENCE</scope>
    <source>
        <strain evidence="7">JCM 31265</strain>
    </source>
</reference>
<dbReference type="InterPro" id="IPR008532">
    <property type="entry name" value="NFACT_RNA-bd"/>
</dbReference>
<dbReference type="InterPro" id="IPR043682">
    <property type="entry name" value="RqcH_bacterial"/>
</dbReference>
<dbReference type="Pfam" id="PF05670">
    <property type="entry name" value="NFACT-R_1"/>
    <property type="match status" value="1"/>
</dbReference>
<evidence type="ECO:0000259" key="6">
    <source>
        <dbReference type="Pfam" id="PF05670"/>
    </source>
</evidence>
<comment type="function">
    <text evidence="5">Key component of the ribosome quality control system (RQC), a ribosome-associated complex that mediates the extraction of incompletely synthesized nascent chains from stalled ribosomes and their subsequent degradation. RqcH recruits Ala-charged tRNA, and with RqcP directs the elongation of stalled nascent chains on 50S ribosomal subunits, leading to non-templated C-terminal alanine extensions (Ala tail). The Ala tail promotes nascent chain degradation. May add between 1 and at least 8 Ala residues. Binds to stalled 50S ribosomal subunits.</text>
</comment>
<evidence type="ECO:0000256" key="3">
    <source>
        <dbReference type="ARBA" id="ARBA00022884"/>
    </source>
</evidence>
<dbReference type="PANTHER" id="PTHR15239:SF6">
    <property type="entry name" value="RIBOSOME QUALITY CONTROL COMPLEX SUBUNIT NEMF"/>
    <property type="match status" value="1"/>
</dbReference>
<comment type="similarity">
    <text evidence="5">Belongs to the NEMF family.</text>
</comment>
<accession>A0AAI9K4F3</accession>
<keyword evidence="2 5" id="KW-0699">rRNA-binding</keyword>
<dbReference type="GO" id="GO:0072344">
    <property type="term" value="P:rescue of stalled ribosome"/>
    <property type="evidence" value="ECO:0007669"/>
    <property type="project" value="UniProtKB-UniRule"/>
</dbReference>
<dbReference type="GO" id="GO:0019843">
    <property type="term" value="F:rRNA binding"/>
    <property type="evidence" value="ECO:0007669"/>
    <property type="project" value="UniProtKB-UniRule"/>
</dbReference>
<evidence type="ECO:0000313" key="8">
    <source>
        <dbReference type="Proteomes" id="UP000660047"/>
    </source>
</evidence>
<sequence>MAFDGIVISNVVRDMKEKLIDGRIYKIYQPEKDELNIVIKNNRENYRLLMSADASLPLIYFQQSAKENPMTAPNFCMLLRKHINNGRIVDVYQPGFERIVVMVIEHLDELGDLKRKKLIIEIMGKHSNIIFATDENVIIDSIKHISHMVSSVREVLPGRTYEYPPAGGKVSPLEIERGDFIERVSSSPTNIIKAIYQNITGFSPVVASEITYRAGLDGNMPVDSMSEADVARLYDEFAGIVSDIRNGNYTPEIILDGYTPVEFSSVHLSMYSDKTIESRDDISKVLDEYFYRKSAVTRIRQKSSDLRKIVSNAIERTSKKYDLQLAQLKDTESREKYRVYGELINTYGYNIEQGADSFEALNYYTNEMIKIPLDKTISVMDNSKRYFARYNKLKRTYEALTQLTVETKSELEHLQSVQTFLDMAIDENSLAQVKEELVACGYVKGHYGRKGDRKKSKSKPLHYISSDGFHMYVGKNNIQNDELTFKFANGGDMWFHAKKMPGSHVIVRLEGAGELPDSTYEEAARLAAYYSSGRTAPKVEIDYTERRNIKKPAGAKPGFVIYHTNYSMIAEPRIAGIEEVQ</sequence>
<dbReference type="PANTHER" id="PTHR15239">
    <property type="entry name" value="NUCLEAR EXPORT MEDIATOR FACTOR NEMF"/>
    <property type="match status" value="1"/>
</dbReference>
<feature type="domain" description="NFACT RNA-binding" evidence="6">
    <location>
        <begin position="460"/>
        <end position="554"/>
    </location>
</feature>
<keyword evidence="3 5" id="KW-0694">RNA-binding</keyword>
<evidence type="ECO:0000256" key="5">
    <source>
        <dbReference type="HAMAP-Rule" id="MF_00844"/>
    </source>
</evidence>
<dbReference type="Gene3D" id="1.10.8.50">
    <property type="match status" value="1"/>
</dbReference>
<dbReference type="GO" id="GO:0043023">
    <property type="term" value="F:ribosomal large subunit binding"/>
    <property type="evidence" value="ECO:0007669"/>
    <property type="project" value="UniProtKB-UniRule"/>
</dbReference>
<evidence type="ECO:0000256" key="4">
    <source>
        <dbReference type="ARBA" id="ARBA00022917"/>
    </source>
</evidence>
<keyword evidence="4 5" id="KW-0648">Protein biosynthesis</keyword>
<name>A0AAI9K4F3_9FIRM</name>
<dbReference type="InterPro" id="IPR010979">
    <property type="entry name" value="Ribosomal_uS13-like_H2TH"/>
</dbReference>